<accession>A0A1M6FUG0</accession>
<evidence type="ECO:0000256" key="1">
    <source>
        <dbReference type="ARBA" id="ARBA00007121"/>
    </source>
</evidence>
<dbReference type="SUPFAM" id="SSF56281">
    <property type="entry name" value="Metallo-hydrolase/oxidoreductase"/>
    <property type="match status" value="1"/>
</dbReference>
<gene>
    <name evidence="3" type="ORF">SAMN02745691_01203</name>
</gene>
<dbReference type="SUPFAM" id="SSF52218">
    <property type="entry name" value="Flavoproteins"/>
    <property type="match status" value="1"/>
</dbReference>
<dbReference type="GO" id="GO:0010181">
    <property type="term" value="F:FMN binding"/>
    <property type="evidence" value="ECO:0007669"/>
    <property type="project" value="InterPro"/>
</dbReference>
<dbReference type="PIRSF" id="PIRSF005243">
    <property type="entry name" value="ROO"/>
    <property type="match status" value="1"/>
</dbReference>
<dbReference type="AlphaFoldDB" id="A0A1M6FUG0"/>
<dbReference type="PROSITE" id="PS50902">
    <property type="entry name" value="FLAVODOXIN_LIKE"/>
    <property type="match status" value="1"/>
</dbReference>
<sequence>MGIINIAADTFQITENIKEGLFEGAWAMPNGVSLNAYIIKGDKTAVIDGGQGAFMAGEIISCLESQNVPPENVDYLVINHMEPDHSGWLKEFFDINKKVQIVCAERGKNLLDAFLGIKDNIIVVKEGDVLDLGKGHVLTFTEIPNVHWPDTIASFDTLTKVLFSCDAFGGFGSLEGTHYADELEPEEKLLFEKEMLRYYSNILATFSSQVKNAVGKCRKLEPLLIAPGHGLMWRNTEDVFDTYENFALYQKGIAREEILLLWGSMYGMTGKAVGHVRKILEEDGIKVHEIRVPQTPYGEILTCAWSSTGVILAMPTYEYKMFSPMAFALEEMGRKKINNRIAFRFGSYGWSGGAQKELDEIMERLKMGWEFIEPVEFNGNPSEEELQKIGDLAKSLAEAVRQKCR</sequence>
<dbReference type="InterPro" id="IPR036866">
    <property type="entry name" value="RibonucZ/Hydroxyglut_hydro"/>
</dbReference>
<dbReference type="InterPro" id="IPR001279">
    <property type="entry name" value="Metallo-B-lactamas"/>
</dbReference>
<evidence type="ECO:0000259" key="2">
    <source>
        <dbReference type="PROSITE" id="PS50902"/>
    </source>
</evidence>
<dbReference type="PANTHER" id="PTHR43717">
    <property type="entry name" value="ANAEROBIC NITRIC OXIDE REDUCTASE FLAVORUBREDOXIN"/>
    <property type="match status" value="1"/>
</dbReference>
<evidence type="ECO:0000313" key="4">
    <source>
        <dbReference type="Proteomes" id="UP000184342"/>
    </source>
</evidence>
<dbReference type="InterPro" id="IPR045761">
    <property type="entry name" value="ODP_dom"/>
</dbReference>
<evidence type="ECO:0000313" key="3">
    <source>
        <dbReference type="EMBL" id="SHJ01263.1"/>
    </source>
</evidence>
<dbReference type="InterPro" id="IPR008254">
    <property type="entry name" value="Flavodoxin/NO_synth"/>
</dbReference>
<dbReference type="Gene3D" id="3.40.50.360">
    <property type="match status" value="1"/>
</dbReference>
<dbReference type="GO" id="GO:0016651">
    <property type="term" value="F:oxidoreductase activity, acting on NAD(P)H"/>
    <property type="evidence" value="ECO:0007669"/>
    <property type="project" value="UniProtKB-ARBA"/>
</dbReference>
<name>A0A1M6FUG0_9FIRM</name>
<dbReference type="STRING" id="1122934.SAMN02745691_01203"/>
<dbReference type="EMBL" id="FQYT01000010">
    <property type="protein sequence ID" value="SHJ01263.1"/>
    <property type="molecule type" value="Genomic_DNA"/>
</dbReference>
<feature type="domain" description="Flavodoxin-like" evidence="2">
    <location>
        <begin position="258"/>
        <end position="397"/>
    </location>
</feature>
<reference evidence="3 4" key="1">
    <citation type="submission" date="2016-11" db="EMBL/GenBank/DDBJ databases">
        <authorList>
            <person name="Jaros S."/>
            <person name="Januszkiewicz K."/>
            <person name="Wedrychowicz H."/>
        </authorList>
    </citation>
    <scope>NUCLEOTIDE SEQUENCE [LARGE SCALE GENOMIC DNA]</scope>
    <source>
        <strain evidence="3 4">DSM 15970</strain>
    </source>
</reference>
<protein>
    <submittedName>
        <fullName evidence="3">Flavorubredoxin</fullName>
    </submittedName>
</protein>
<organism evidence="3 4">
    <name type="scientific">Parasporobacterium paucivorans DSM 15970</name>
    <dbReference type="NCBI Taxonomy" id="1122934"/>
    <lineage>
        <taxon>Bacteria</taxon>
        <taxon>Bacillati</taxon>
        <taxon>Bacillota</taxon>
        <taxon>Clostridia</taxon>
        <taxon>Lachnospirales</taxon>
        <taxon>Lachnospiraceae</taxon>
        <taxon>Parasporobacterium</taxon>
    </lineage>
</organism>
<dbReference type="Gene3D" id="3.60.15.10">
    <property type="entry name" value="Ribonuclease Z/Hydroxyacylglutathione hydrolase-like"/>
    <property type="match status" value="1"/>
</dbReference>
<proteinExistence type="inferred from homology"/>
<dbReference type="CDD" id="cd07709">
    <property type="entry name" value="flavodiiron_proteins_MBL-fold"/>
    <property type="match status" value="1"/>
</dbReference>
<dbReference type="InterPro" id="IPR029039">
    <property type="entry name" value="Flavoprotein-like_sf"/>
</dbReference>
<keyword evidence="4" id="KW-1185">Reference proteome</keyword>
<dbReference type="InterPro" id="IPR016440">
    <property type="entry name" value="Rubredoxin-O_OxRdtase"/>
</dbReference>
<dbReference type="PANTHER" id="PTHR43717:SF1">
    <property type="entry name" value="ANAEROBIC NITRIC OXIDE REDUCTASE FLAVORUBREDOXIN"/>
    <property type="match status" value="1"/>
</dbReference>
<dbReference type="Pfam" id="PF19583">
    <property type="entry name" value="ODP"/>
    <property type="match status" value="1"/>
</dbReference>
<dbReference type="OrthoDB" id="9807946at2"/>
<dbReference type="GO" id="GO:0009055">
    <property type="term" value="F:electron transfer activity"/>
    <property type="evidence" value="ECO:0007669"/>
    <property type="project" value="InterPro"/>
</dbReference>
<dbReference type="SMART" id="SM00849">
    <property type="entry name" value="Lactamase_B"/>
    <property type="match status" value="1"/>
</dbReference>
<dbReference type="RefSeq" id="WP_073993472.1">
    <property type="nucleotide sequence ID" value="NZ_FQYT01000010.1"/>
</dbReference>
<dbReference type="GO" id="GO:0046872">
    <property type="term" value="F:metal ion binding"/>
    <property type="evidence" value="ECO:0007669"/>
    <property type="project" value="InterPro"/>
</dbReference>
<dbReference type="Proteomes" id="UP000184342">
    <property type="component" value="Unassembled WGS sequence"/>
</dbReference>
<comment type="similarity">
    <text evidence="1">In the N-terminal section; belongs to the zinc metallo-hydrolase group 3 family.</text>
</comment>